<evidence type="ECO:0000256" key="2">
    <source>
        <dbReference type="ARBA" id="ARBA00023002"/>
    </source>
</evidence>
<accession>A0ABP8XV92</accession>
<protein>
    <submittedName>
        <fullName evidence="4">Oxidoreductase</fullName>
    </submittedName>
</protein>
<organism evidence="4 5">
    <name type="scientific">Nocardioides conyzicola</name>
    <dbReference type="NCBI Taxonomy" id="1651781"/>
    <lineage>
        <taxon>Bacteria</taxon>
        <taxon>Bacillati</taxon>
        <taxon>Actinomycetota</taxon>
        <taxon>Actinomycetes</taxon>
        <taxon>Propionibacteriales</taxon>
        <taxon>Nocardioidaceae</taxon>
        <taxon>Nocardioides</taxon>
    </lineage>
</organism>
<gene>
    <name evidence="4" type="ORF">GCM10023349_39580</name>
</gene>
<dbReference type="Proteomes" id="UP001499974">
    <property type="component" value="Unassembled WGS sequence"/>
</dbReference>
<dbReference type="SUPFAM" id="SSF51735">
    <property type="entry name" value="NAD(P)-binding Rossmann-fold domains"/>
    <property type="match status" value="1"/>
</dbReference>
<comment type="caution">
    <text evidence="4">The sequence shown here is derived from an EMBL/GenBank/DDBJ whole genome shotgun (WGS) entry which is preliminary data.</text>
</comment>
<dbReference type="NCBIfam" id="NF004846">
    <property type="entry name" value="PRK06197.1"/>
    <property type="match status" value="1"/>
</dbReference>
<dbReference type="PANTHER" id="PTHR24320">
    <property type="entry name" value="RETINOL DEHYDROGENASE"/>
    <property type="match status" value="1"/>
</dbReference>
<keyword evidence="2" id="KW-0560">Oxidoreductase</keyword>
<name>A0ABP8XV92_9ACTN</name>
<evidence type="ECO:0000313" key="5">
    <source>
        <dbReference type="Proteomes" id="UP001499974"/>
    </source>
</evidence>
<dbReference type="PANTHER" id="PTHR24320:SF148">
    <property type="entry name" value="NAD(P)-BINDING ROSSMANN-FOLD SUPERFAMILY PROTEIN"/>
    <property type="match status" value="1"/>
</dbReference>
<dbReference type="PRINTS" id="PR00081">
    <property type="entry name" value="GDHRDH"/>
</dbReference>
<dbReference type="PRINTS" id="PR00080">
    <property type="entry name" value="SDRFAMILY"/>
</dbReference>
<reference evidence="5" key="1">
    <citation type="journal article" date="2019" name="Int. J. Syst. Evol. Microbiol.">
        <title>The Global Catalogue of Microorganisms (GCM) 10K type strain sequencing project: providing services to taxonomists for standard genome sequencing and annotation.</title>
        <authorList>
            <consortium name="The Broad Institute Genomics Platform"/>
            <consortium name="The Broad Institute Genome Sequencing Center for Infectious Disease"/>
            <person name="Wu L."/>
            <person name="Ma J."/>
        </authorList>
    </citation>
    <scope>NUCLEOTIDE SEQUENCE [LARGE SCALE GENOMIC DNA]</scope>
    <source>
        <strain evidence="5">JCM 18531</strain>
    </source>
</reference>
<dbReference type="RefSeq" id="WP_345523293.1">
    <property type="nucleotide sequence ID" value="NZ_BAABKM010000004.1"/>
</dbReference>
<evidence type="ECO:0000313" key="4">
    <source>
        <dbReference type="EMBL" id="GAA4715975.1"/>
    </source>
</evidence>
<sequence length="298" mass="31454">MAKADHWVADLPQTGRRFVVTGGSGGLGLETARVLAANGADVVLAVRNVAKGAAAAATLTGSVEVRRLDVADLSSVREFAAEIGPVDVLINNAGVLAVPYALTVDGFETQLATNHLGHFALANLMLPQISDRVVAISSDSHRLAKLDLTDLNWERRPYKGFTAYTTSKLANLLFTAELQRRLTQTGSTLRSVAAHPGSTATSITGNTGNGFKTWVGSWGHKIAGMSVEKGALSSLYAATMDIPGNSFIGPDGFKEMSGWPTGVARSRDAVDPDLAKGLWERSEELTGVRFPLPVAPTE</sequence>
<dbReference type="Gene3D" id="3.40.50.720">
    <property type="entry name" value="NAD(P)-binding Rossmann-like Domain"/>
    <property type="match status" value="1"/>
</dbReference>
<keyword evidence="5" id="KW-1185">Reference proteome</keyword>
<evidence type="ECO:0000256" key="3">
    <source>
        <dbReference type="RuleBase" id="RU000363"/>
    </source>
</evidence>
<dbReference type="InterPro" id="IPR002347">
    <property type="entry name" value="SDR_fam"/>
</dbReference>
<comment type="similarity">
    <text evidence="1 3">Belongs to the short-chain dehydrogenases/reductases (SDR) family.</text>
</comment>
<evidence type="ECO:0000256" key="1">
    <source>
        <dbReference type="ARBA" id="ARBA00006484"/>
    </source>
</evidence>
<dbReference type="Pfam" id="PF00106">
    <property type="entry name" value="adh_short"/>
    <property type="match status" value="1"/>
</dbReference>
<proteinExistence type="inferred from homology"/>
<dbReference type="EMBL" id="BAABKM010000004">
    <property type="protein sequence ID" value="GAA4715975.1"/>
    <property type="molecule type" value="Genomic_DNA"/>
</dbReference>
<dbReference type="InterPro" id="IPR036291">
    <property type="entry name" value="NAD(P)-bd_dom_sf"/>
</dbReference>